<dbReference type="RefSeq" id="WP_337096091.1">
    <property type="nucleotide sequence ID" value="NZ_JAPYKO010000026.1"/>
</dbReference>
<dbReference type="Proteomes" id="UP001366503">
    <property type="component" value="Unassembled WGS sequence"/>
</dbReference>
<protein>
    <submittedName>
        <fullName evidence="2">Glycosyltransferase</fullName>
        <ecNumber evidence="2">2.4.-.-</ecNumber>
    </submittedName>
</protein>
<evidence type="ECO:0000259" key="1">
    <source>
        <dbReference type="Pfam" id="PF00535"/>
    </source>
</evidence>
<accession>A0ABU8KL15</accession>
<keyword evidence="3" id="KW-1185">Reference proteome</keyword>
<dbReference type="SUPFAM" id="SSF53448">
    <property type="entry name" value="Nucleotide-diphospho-sugar transferases"/>
    <property type="match status" value="1"/>
</dbReference>
<evidence type="ECO:0000313" key="3">
    <source>
        <dbReference type="Proteomes" id="UP001366503"/>
    </source>
</evidence>
<dbReference type="Gene3D" id="3.90.550.10">
    <property type="entry name" value="Spore Coat Polysaccharide Biosynthesis Protein SpsA, Chain A"/>
    <property type="match status" value="1"/>
</dbReference>
<dbReference type="InterPro" id="IPR029044">
    <property type="entry name" value="Nucleotide-diphossugar_trans"/>
</dbReference>
<dbReference type="Pfam" id="PF00535">
    <property type="entry name" value="Glycos_transf_2"/>
    <property type="match status" value="1"/>
</dbReference>
<dbReference type="EMBL" id="JAPYKO010000026">
    <property type="protein sequence ID" value="MEI9405805.1"/>
    <property type="molecule type" value="Genomic_DNA"/>
</dbReference>
<name>A0ABU8KL15_9HYPH</name>
<proteinExistence type="predicted"/>
<feature type="domain" description="Glycosyltransferase 2-like" evidence="1">
    <location>
        <begin position="11"/>
        <end position="71"/>
    </location>
</feature>
<organism evidence="2 3">
    <name type="scientific">Mesorhizobium argentiipisi</name>
    <dbReference type="NCBI Taxonomy" id="3015175"/>
    <lineage>
        <taxon>Bacteria</taxon>
        <taxon>Pseudomonadati</taxon>
        <taxon>Pseudomonadota</taxon>
        <taxon>Alphaproteobacteria</taxon>
        <taxon>Hyphomicrobiales</taxon>
        <taxon>Phyllobacteriaceae</taxon>
        <taxon>Mesorhizobium</taxon>
    </lineage>
</organism>
<dbReference type="EC" id="2.4.-.-" evidence="2"/>
<keyword evidence="2" id="KW-0328">Glycosyltransferase</keyword>
<sequence length="72" mass="7834">MIQDNATAGGVVPMFDAEQTVGATLAGIRRRTYQVLDIVVVDDESTDGSASIVTACAEKDQRILFYLRTRRG</sequence>
<gene>
    <name evidence="2" type="ORF">O7A05_27110</name>
</gene>
<dbReference type="InterPro" id="IPR001173">
    <property type="entry name" value="Glyco_trans_2-like"/>
</dbReference>
<reference evidence="2 3" key="1">
    <citation type="submission" date="2022-12" db="EMBL/GenBank/DDBJ databases">
        <authorList>
            <person name="Muema E."/>
        </authorList>
    </citation>
    <scope>NUCLEOTIDE SEQUENCE [LARGE SCALE GENOMIC DNA]</scope>
    <source>
        <strain evidence="3">1330</strain>
    </source>
</reference>
<keyword evidence="2" id="KW-0808">Transferase</keyword>
<evidence type="ECO:0000313" key="2">
    <source>
        <dbReference type="EMBL" id="MEI9405805.1"/>
    </source>
</evidence>
<dbReference type="CDD" id="cd00761">
    <property type="entry name" value="Glyco_tranf_GTA_type"/>
    <property type="match status" value="1"/>
</dbReference>
<comment type="caution">
    <text evidence="2">The sequence shown here is derived from an EMBL/GenBank/DDBJ whole genome shotgun (WGS) entry which is preliminary data.</text>
</comment>
<dbReference type="GO" id="GO:0016757">
    <property type="term" value="F:glycosyltransferase activity"/>
    <property type="evidence" value="ECO:0007669"/>
    <property type="project" value="UniProtKB-KW"/>
</dbReference>